<dbReference type="AlphaFoldDB" id="A0A3L6QXG1"/>
<gene>
    <name evidence="1" type="ORF">C2845_PM08G24210</name>
</gene>
<accession>A0A3L6QXG1</accession>
<sequence length="213" mass="22585">MRSGDDDGYDAVFLSPHKFLGGPGSPGVLAMASRLYRLRRTAPSTSGGGTVLYACIEAREARMLALALRRVRAAANPNLRLLLGADPASAPRLPVLSFVVYSPYGEAELEGGGTEQTPATRLQLHCRFVTKLLNDLFGVQARAGCACAGPYGHRLLGISPARAKAIRSAVEQSYMACAHRLADSLAATCSGLGSTRARRIPKGVDPQLVYFVV</sequence>
<dbReference type="PANTHER" id="PTHR43586">
    <property type="entry name" value="CYSTEINE DESULFURASE"/>
    <property type="match status" value="1"/>
</dbReference>
<dbReference type="PANTHER" id="PTHR43586:SF19">
    <property type="entry name" value="OS01G0729600 PROTEIN"/>
    <property type="match status" value="1"/>
</dbReference>
<evidence type="ECO:0000313" key="2">
    <source>
        <dbReference type="Proteomes" id="UP000275267"/>
    </source>
</evidence>
<dbReference type="STRING" id="4540.A0A3L6QXG1"/>
<reference evidence="2" key="1">
    <citation type="journal article" date="2019" name="Nat. Commun.">
        <title>The genome of broomcorn millet.</title>
        <authorList>
            <person name="Zou C."/>
            <person name="Miki D."/>
            <person name="Li D."/>
            <person name="Tang Q."/>
            <person name="Xiao L."/>
            <person name="Rajput S."/>
            <person name="Deng P."/>
            <person name="Jia W."/>
            <person name="Huang R."/>
            <person name="Zhang M."/>
            <person name="Sun Y."/>
            <person name="Hu J."/>
            <person name="Fu X."/>
            <person name="Schnable P.S."/>
            <person name="Li F."/>
            <person name="Zhang H."/>
            <person name="Feng B."/>
            <person name="Zhu X."/>
            <person name="Liu R."/>
            <person name="Schnable J.C."/>
            <person name="Zhu J.-K."/>
            <person name="Zhang H."/>
        </authorList>
    </citation>
    <scope>NUCLEOTIDE SEQUENCE [LARGE SCALE GENOMIC DNA]</scope>
</reference>
<dbReference type="InterPro" id="IPR015424">
    <property type="entry name" value="PyrdxlP-dep_Trfase"/>
</dbReference>
<protein>
    <submittedName>
        <fullName evidence="1">Cysteine desulfurase</fullName>
    </submittedName>
</protein>
<comment type="caution">
    <text evidence="1">The sequence shown here is derived from an EMBL/GenBank/DDBJ whole genome shotgun (WGS) entry which is preliminary data.</text>
</comment>
<evidence type="ECO:0000313" key="1">
    <source>
        <dbReference type="EMBL" id="RLM91456.1"/>
    </source>
</evidence>
<dbReference type="Proteomes" id="UP000275267">
    <property type="component" value="Unassembled WGS sequence"/>
</dbReference>
<dbReference type="EMBL" id="PQIB02000010">
    <property type="protein sequence ID" value="RLM91456.1"/>
    <property type="molecule type" value="Genomic_DNA"/>
</dbReference>
<dbReference type="OrthoDB" id="420046at2759"/>
<dbReference type="SUPFAM" id="SSF53383">
    <property type="entry name" value="PLP-dependent transferases"/>
    <property type="match status" value="1"/>
</dbReference>
<name>A0A3L6QXG1_PANMI</name>
<keyword evidence="2" id="KW-1185">Reference proteome</keyword>
<proteinExistence type="predicted"/>
<dbReference type="InterPro" id="IPR015422">
    <property type="entry name" value="PyrdxlP-dep_Trfase_small"/>
</dbReference>
<dbReference type="Gene3D" id="3.90.1150.10">
    <property type="entry name" value="Aspartate Aminotransferase, domain 1"/>
    <property type="match status" value="1"/>
</dbReference>
<organism evidence="1 2">
    <name type="scientific">Panicum miliaceum</name>
    <name type="common">Proso millet</name>
    <name type="synonym">Broomcorn millet</name>
    <dbReference type="NCBI Taxonomy" id="4540"/>
    <lineage>
        <taxon>Eukaryota</taxon>
        <taxon>Viridiplantae</taxon>
        <taxon>Streptophyta</taxon>
        <taxon>Embryophyta</taxon>
        <taxon>Tracheophyta</taxon>
        <taxon>Spermatophyta</taxon>
        <taxon>Magnoliopsida</taxon>
        <taxon>Liliopsida</taxon>
        <taxon>Poales</taxon>
        <taxon>Poaceae</taxon>
        <taxon>PACMAD clade</taxon>
        <taxon>Panicoideae</taxon>
        <taxon>Panicodae</taxon>
        <taxon>Paniceae</taxon>
        <taxon>Panicinae</taxon>
        <taxon>Panicum</taxon>
        <taxon>Panicum sect. Panicum</taxon>
    </lineage>
</organism>